<feature type="region of interest" description="Disordered" evidence="1">
    <location>
        <begin position="1"/>
        <end position="21"/>
    </location>
</feature>
<evidence type="ECO:0000256" key="1">
    <source>
        <dbReference type="SAM" id="MobiDB-lite"/>
    </source>
</evidence>
<protein>
    <submittedName>
        <fullName evidence="2">Uncharacterized protein</fullName>
    </submittedName>
</protein>
<accession>A0A7S3YXY9</accession>
<evidence type="ECO:0000313" key="2">
    <source>
        <dbReference type="EMBL" id="CAE0665511.1"/>
    </source>
</evidence>
<organism evidence="2">
    <name type="scientific">Lotharella globosa</name>
    <dbReference type="NCBI Taxonomy" id="91324"/>
    <lineage>
        <taxon>Eukaryota</taxon>
        <taxon>Sar</taxon>
        <taxon>Rhizaria</taxon>
        <taxon>Cercozoa</taxon>
        <taxon>Chlorarachniophyceae</taxon>
        <taxon>Lotharella</taxon>
    </lineage>
</organism>
<proteinExistence type="predicted"/>
<dbReference type="EMBL" id="HBIV01023812">
    <property type="protein sequence ID" value="CAE0665511.1"/>
    <property type="molecule type" value="Transcribed_RNA"/>
</dbReference>
<dbReference type="AlphaFoldDB" id="A0A7S3YXY9"/>
<name>A0A7S3YXY9_9EUKA</name>
<sequence>MAREGENKTRSRNNPPPLQARAEQEIMLIAREIWHNRDRRHLRILQDSRSIGQLARTMRVKGAYLAFKAEKALAEAKTSEKKSYEFWKYSKLDKLLGIAKKEKKTIR</sequence>
<reference evidence="2" key="1">
    <citation type="submission" date="2021-01" db="EMBL/GenBank/DDBJ databases">
        <authorList>
            <person name="Corre E."/>
            <person name="Pelletier E."/>
            <person name="Niang G."/>
            <person name="Scheremetjew M."/>
            <person name="Finn R."/>
            <person name="Kale V."/>
            <person name="Holt S."/>
            <person name="Cochrane G."/>
            <person name="Meng A."/>
            <person name="Brown T."/>
            <person name="Cohen L."/>
        </authorList>
    </citation>
    <scope>NUCLEOTIDE SEQUENCE</scope>
    <source>
        <strain evidence="2">CCCM811</strain>
    </source>
</reference>
<gene>
    <name evidence="2" type="ORF">LGLO00237_LOCUS17116</name>
</gene>